<organism evidence="2 3">
    <name type="scientific">Pleurodeles waltl</name>
    <name type="common">Iberian ribbed newt</name>
    <dbReference type="NCBI Taxonomy" id="8319"/>
    <lineage>
        <taxon>Eukaryota</taxon>
        <taxon>Metazoa</taxon>
        <taxon>Chordata</taxon>
        <taxon>Craniata</taxon>
        <taxon>Vertebrata</taxon>
        <taxon>Euteleostomi</taxon>
        <taxon>Amphibia</taxon>
        <taxon>Batrachia</taxon>
        <taxon>Caudata</taxon>
        <taxon>Salamandroidea</taxon>
        <taxon>Salamandridae</taxon>
        <taxon>Pleurodelinae</taxon>
        <taxon>Pleurodeles</taxon>
    </lineage>
</organism>
<dbReference type="AlphaFoldDB" id="A0AAV7VWF6"/>
<feature type="region of interest" description="Disordered" evidence="1">
    <location>
        <begin position="65"/>
        <end position="114"/>
    </location>
</feature>
<name>A0AAV7VWF6_PLEWA</name>
<sequence length="114" mass="12598">MSRRIGLRCVFTRQLGGTSSRTGLAAVFGWIIMAPKMAKTTKAPQVSRGKTDMVIGAELRDRKQPFSQMTQISKHRMKGQRGLLVEKEPLQTRGSLKDVSSKDEAVEGVGRQIP</sequence>
<proteinExistence type="predicted"/>
<accession>A0AAV7VWF6</accession>
<gene>
    <name evidence="2" type="ORF">NDU88_001277</name>
</gene>
<protein>
    <submittedName>
        <fullName evidence="2">Uncharacterized protein</fullName>
    </submittedName>
</protein>
<evidence type="ECO:0000256" key="1">
    <source>
        <dbReference type="SAM" id="MobiDB-lite"/>
    </source>
</evidence>
<evidence type="ECO:0000313" key="3">
    <source>
        <dbReference type="Proteomes" id="UP001066276"/>
    </source>
</evidence>
<feature type="compositionally biased region" description="Basic and acidic residues" evidence="1">
    <location>
        <begin position="84"/>
        <end position="105"/>
    </location>
</feature>
<dbReference type="EMBL" id="JANPWB010000002">
    <property type="protein sequence ID" value="KAJ1205852.1"/>
    <property type="molecule type" value="Genomic_DNA"/>
</dbReference>
<reference evidence="2" key="1">
    <citation type="journal article" date="2022" name="bioRxiv">
        <title>Sequencing and chromosome-scale assembly of the giantPleurodeles waltlgenome.</title>
        <authorList>
            <person name="Brown T."/>
            <person name="Elewa A."/>
            <person name="Iarovenko S."/>
            <person name="Subramanian E."/>
            <person name="Araus A.J."/>
            <person name="Petzold A."/>
            <person name="Susuki M."/>
            <person name="Suzuki K.-i.T."/>
            <person name="Hayashi T."/>
            <person name="Toyoda A."/>
            <person name="Oliveira C."/>
            <person name="Osipova E."/>
            <person name="Leigh N.D."/>
            <person name="Simon A."/>
            <person name="Yun M.H."/>
        </authorList>
    </citation>
    <scope>NUCLEOTIDE SEQUENCE</scope>
    <source>
        <strain evidence="2">20211129_DDA</strain>
        <tissue evidence="2">Liver</tissue>
    </source>
</reference>
<evidence type="ECO:0000313" key="2">
    <source>
        <dbReference type="EMBL" id="KAJ1205852.1"/>
    </source>
</evidence>
<dbReference type="Proteomes" id="UP001066276">
    <property type="component" value="Chromosome 1_2"/>
</dbReference>
<comment type="caution">
    <text evidence="2">The sequence shown here is derived from an EMBL/GenBank/DDBJ whole genome shotgun (WGS) entry which is preliminary data.</text>
</comment>
<keyword evidence="3" id="KW-1185">Reference proteome</keyword>